<keyword evidence="4 6" id="KW-1133">Transmembrane helix</keyword>
<name>A0A1I2JM56_9CLOT</name>
<feature type="transmembrane region" description="Helical" evidence="6">
    <location>
        <begin position="6"/>
        <end position="21"/>
    </location>
</feature>
<dbReference type="STRING" id="1529.SAMN04487885_102165"/>
<reference evidence="8 9" key="1">
    <citation type="submission" date="2016-10" db="EMBL/GenBank/DDBJ databases">
        <authorList>
            <person name="de Groot N.N."/>
        </authorList>
    </citation>
    <scope>NUCLEOTIDE SEQUENCE [LARGE SCALE GENOMIC DNA]</scope>
    <source>
        <strain evidence="8 9">NLAE-zl-G419</strain>
    </source>
</reference>
<feature type="transmembrane region" description="Helical" evidence="6">
    <location>
        <begin position="345"/>
        <end position="365"/>
    </location>
</feature>
<evidence type="ECO:0000259" key="7">
    <source>
        <dbReference type="Pfam" id="PF03553"/>
    </source>
</evidence>
<evidence type="ECO:0000256" key="4">
    <source>
        <dbReference type="ARBA" id="ARBA00022989"/>
    </source>
</evidence>
<evidence type="ECO:0000256" key="2">
    <source>
        <dbReference type="ARBA" id="ARBA00022475"/>
    </source>
</evidence>
<evidence type="ECO:0000256" key="5">
    <source>
        <dbReference type="ARBA" id="ARBA00023136"/>
    </source>
</evidence>
<feature type="transmembrane region" description="Helical" evidence="6">
    <location>
        <begin position="372"/>
        <end position="389"/>
    </location>
</feature>
<feature type="domain" description="Na+/H+ antiporter NhaC-like C-terminal" evidence="7">
    <location>
        <begin position="187"/>
        <end position="453"/>
    </location>
</feature>
<dbReference type="GO" id="GO:0005886">
    <property type="term" value="C:plasma membrane"/>
    <property type="evidence" value="ECO:0007669"/>
    <property type="project" value="UniProtKB-SubCell"/>
</dbReference>
<feature type="transmembrane region" description="Helical" evidence="6">
    <location>
        <begin position="102"/>
        <end position="121"/>
    </location>
</feature>
<evidence type="ECO:0000256" key="1">
    <source>
        <dbReference type="ARBA" id="ARBA00004651"/>
    </source>
</evidence>
<keyword evidence="3 6" id="KW-0812">Transmembrane</keyword>
<protein>
    <submittedName>
        <fullName evidence="8">Transporter, NhaC family</fullName>
    </submittedName>
</protein>
<evidence type="ECO:0000313" key="9">
    <source>
        <dbReference type="Proteomes" id="UP000182135"/>
    </source>
</evidence>
<dbReference type="RefSeq" id="WP_035770816.1">
    <property type="nucleotide sequence ID" value="NZ_BAAACD010000024.1"/>
</dbReference>
<dbReference type="PANTHER" id="PTHR43478">
    <property type="entry name" value="NA+/H+ ANTIPORTER-RELATED"/>
    <property type="match status" value="1"/>
</dbReference>
<keyword evidence="2" id="KW-1003">Cell membrane</keyword>
<proteinExistence type="predicted"/>
<dbReference type="PANTHER" id="PTHR43478:SF1">
    <property type="entry name" value="NA+_H+ ANTIPORTER NHAC-LIKE C-TERMINAL DOMAIN-CONTAINING PROTEIN"/>
    <property type="match status" value="1"/>
</dbReference>
<organism evidence="8 9">
    <name type="scientific">Clostridium cadaveris</name>
    <dbReference type="NCBI Taxonomy" id="1529"/>
    <lineage>
        <taxon>Bacteria</taxon>
        <taxon>Bacillati</taxon>
        <taxon>Bacillota</taxon>
        <taxon>Clostridia</taxon>
        <taxon>Eubacteriales</taxon>
        <taxon>Clostridiaceae</taxon>
        <taxon>Clostridium</taxon>
    </lineage>
</organism>
<dbReference type="EMBL" id="FOOE01000002">
    <property type="protein sequence ID" value="SFF55050.1"/>
    <property type="molecule type" value="Genomic_DNA"/>
</dbReference>
<feature type="transmembrane region" description="Helical" evidence="6">
    <location>
        <begin position="187"/>
        <end position="213"/>
    </location>
</feature>
<evidence type="ECO:0000313" key="8">
    <source>
        <dbReference type="EMBL" id="SFF55050.1"/>
    </source>
</evidence>
<dbReference type="Pfam" id="PF03553">
    <property type="entry name" value="Na_H_antiporter"/>
    <property type="match status" value="1"/>
</dbReference>
<keyword evidence="5 6" id="KW-0472">Membrane</keyword>
<dbReference type="AlphaFoldDB" id="A0A1I2JM56"/>
<feature type="transmembrane region" description="Helical" evidence="6">
    <location>
        <begin position="141"/>
        <end position="166"/>
    </location>
</feature>
<sequence>MVNYGILSILPALLVIIFALLTKRTLEALLIGTLTTYIIMYGWRFGVHWAEAFFSAAGNPDNQWVLIVCGLFGSLIALLRKSKGTLGFSGRLEKYCSTQKKTLFTTWVLGILIFVDEYLNIMTLGACMKNISDKRKVPRESLAYIIDSTGAPICVLLPFSTWAIFYSSMFGKQEGISQLGYGSDIATYIRVIPYTFYAWAAVIIVPLFIVGIIPKLGKMKEAYQRVDRTGDVFSNESIKFNSNMLDEYSEGEGKLIDFLLPIGVLIGATMILDDLFLAVIISLFVCLVLYVPRNKMSFGEFCDIYINGFCDMVPTIAIVFMAFVMQQAASDIGLPRYVIETVTPYLNGAIFPAVAFIVVAILTFVTGSNWGIPAVCVPIIIPLGFYLGANPLLVMAAVLSGGTLGSHACFYSDATVLTSNSCGINNMDHALSQFPYALIATGVSLIGYLIFGFVM</sequence>
<dbReference type="Proteomes" id="UP000182135">
    <property type="component" value="Unassembled WGS sequence"/>
</dbReference>
<evidence type="ECO:0000256" key="3">
    <source>
        <dbReference type="ARBA" id="ARBA00022692"/>
    </source>
</evidence>
<gene>
    <name evidence="8" type="ORF">SAMN04487885_102165</name>
</gene>
<feature type="transmembrane region" description="Helical" evidence="6">
    <location>
        <begin position="434"/>
        <end position="454"/>
    </location>
</feature>
<dbReference type="eggNOG" id="COG1757">
    <property type="taxonomic scope" value="Bacteria"/>
</dbReference>
<feature type="transmembrane region" description="Helical" evidence="6">
    <location>
        <begin position="64"/>
        <end position="81"/>
    </location>
</feature>
<keyword evidence="9" id="KW-1185">Reference proteome</keyword>
<dbReference type="InterPro" id="IPR018461">
    <property type="entry name" value="Na/H_Antiport_NhaC-like_C"/>
</dbReference>
<accession>A0A1I2JM56</accession>
<dbReference type="OrthoDB" id="9762978at2"/>
<feature type="transmembrane region" description="Helical" evidence="6">
    <location>
        <begin position="304"/>
        <end position="325"/>
    </location>
</feature>
<comment type="subcellular location">
    <subcellularLocation>
        <location evidence="1">Cell membrane</location>
        <topology evidence="1">Multi-pass membrane protein</topology>
    </subcellularLocation>
</comment>
<evidence type="ECO:0000256" key="6">
    <source>
        <dbReference type="SAM" id="Phobius"/>
    </source>
</evidence>
<feature type="transmembrane region" description="Helical" evidence="6">
    <location>
        <begin position="259"/>
        <end position="292"/>
    </location>
</feature>
<feature type="transmembrane region" description="Helical" evidence="6">
    <location>
        <begin position="28"/>
        <end position="44"/>
    </location>
</feature>